<evidence type="ECO:0000259" key="2">
    <source>
        <dbReference type="Pfam" id="PF00534"/>
    </source>
</evidence>
<dbReference type="SUPFAM" id="SSF53756">
    <property type="entry name" value="UDP-Glycosyltransferase/glycogen phosphorylase"/>
    <property type="match status" value="1"/>
</dbReference>
<sequence>MNIVLDARLYGVLENTGIGRYTVGLINGLKRIDNDNQYYVLLREKYFNQLNFPSNWKKVLADFRHYSLAEQIKLPGLINKLQPDVTHFVHFNVPLLYKKPFVVTIHDLLMHKQKGTKATTLPAPIYFTKRLGYKAVFSHAVKGSRKIIVPSEVVKKEVGGYYKIPSSKITAIYEGVDVLPSGKNQEPILRKYGLNKDQYFIYAGNAYPHKNLRRAIEAILALNKNTKEKYLFAIVCARNVFSQKLAKEIKDLKAEEYVKLLGFVPDEQLGVLYRNSLAFLYPSLSEGFGLPGLEAILSGSVACVSNIPVFKEIYQENAIYFNPYDTPEIEKALKKVIEMDKKERENFIGKGQMFVKRYSWDKMAETTLKVYEDCARLR</sequence>
<dbReference type="InterPro" id="IPR001296">
    <property type="entry name" value="Glyco_trans_1"/>
</dbReference>
<reference evidence="4 5" key="1">
    <citation type="journal article" date="2016" name="Nat. Commun.">
        <title>Thousands of microbial genomes shed light on interconnected biogeochemical processes in an aquifer system.</title>
        <authorList>
            <person name="Anantharaman K."/>
            <person name="Brown C.T."/>
            <person name="Hug L.A."/>
            <person name="Sharon I."/>
            <person name="Castelle C.J."/>
            <person name="Probst A.J."/>
            <person name="Thomas B.C."/>
            <person name="Singh A."/>
            <person name="Wilkins M.J."/>
            <person name="Karaoz U."/>
            <person name="Brodie E.L."/>
            <person name="Williams K.H."/>
            <person name="Hubbard S.S."/>
            <person name="Banfield J.F."/>
        </authorList>
    </citation>
    <scope>NUCLEOTIDE SEQUENCE [LARGE SCALE GENOMIC DNA]</scope>
</reference>
<evidence type="ECO:0000256" key="1">
    <source>
        <dbReference type="ARBA" id="ARBA00022679"/>
    </source>
</evidence>
<dbReference type="Pfam" id="PF00534">
    <property type="entry name" value="Glycos_transf_1"/>
    <property type="match status" value="1"/>
</dbReference>
<dbReference type="AlphaFoldDB" id="A0A1F8AZM7"/>
<dbReference type="PANTHER" id="PTHR46401">
    <property type="entry name" value="GLYCOSYLTRANSFERASE WBBK-RELATED"/>
    <property type="match status" value="1"/>
</dbReference>
<proteinExistence type="predicted"/>
<evidence type="ECO:0000313" key="5">
    <source>
        <dbReference type="Proteomes" id="UP000178313"/>
    </source>
</evidence>
<dbReference type="Gene3D" id="3.40.50.2000">
    <property type="entry name" value="Glycogen Phosphorylase B"/>
    <property type="match status" value="2"/>
</dbReference>
<keyword evidence="1" id="KW-0808">Transferase</keyword>
<dbReference type="PANTHER" id="PTHR46401:SF2">
    <property type="entry name" value="GLYCOSYLTRANSFERASE WBBK-RELATED"/>
    <property type="match status" value="1"/>
</dbReference>
<feature type="domain" description="Glycosyltransferase subfamily 4-like N-terminal" evidence="3">
    <location>
        <begin position="17"/>
        <end position="178"/>
    </location>
</feature>
<accession>A0A1F8AZM7</accession>
<evidence type="ECO:0000313" key="4">
    <source>
        <dbReference type="EMBL" id="OGM57224.1"/>
    </source>
</evidence>
<dbReference type="GO" id="GO:0016757">
    <property type="term" value="F:glycosyltransferase activity"/>
    <property type="evidence" value="ECO:0007669"/>
    <property type="project" value="InterPro"/>
</dbReference>
<organism evidence="4 5">
    <name type="scientific">Candidatus Woesebacteria bacterium RIFCSPHIGHO2_12_FULL_46_16</name>
    <dbReference type="NCBI Taxonomy" id="1802513"/>
    <lineage>
        <taxon>Bacteria</taxon>
        <taxon>Candidatus Woeseibacteriota</taxon>
    </lineage>
</organism>
<comment type="caution">
    <text evidence="4">The sequence shown here is derived from an EMBL/GenBank/DDBJ whole genome shotgun (WGS) entry which is preliminary data.</text>
</comment>
<evidence type="ECO:0008006" key="6">
    <source>
        <dbReference type="Google" id="ProtNLM"/>
    </source>
</evidence>
<dbReference type="CDD" id="cd03809">
    <property type="entry name" value="GT4_MtfB-like"/>
    <property type="match status" value="1"/>
</dbReference>
<dbReference type="Pfam" id="PF13439">
    <property type="entry name" value="Glyco_transf_4"/>
    <property type="match status" value="1"/>
</dbReference>
<dbReference type="InterPro" id="IPR028098">
    <property type="entry name" value="Glyco_trans_4-like_N"/>
</dbReference>
<protein>
    <recommendedName>
        <fullName evidence="6">Glycosyl transferase, group 1</fullName>
    </recommendedName>
</protein>
<gene>
    <name evidence="4" type="ORF">A3E46_00285</name>
</gene>
<name>A0A1F8AZM7_9BACT</name>
<dbReference type="EMBL" id="MGGZ01000016">
    <property type="protein sequence ID" value="OGM57224.1"/>
    <property type="molecule type" value="Genomic_DNA"/>
</dbReference>
<evidence type="ECO:0000259" key="3">
    <source>
        <dbReference type="Pfam" id="PF13439"/>
    </source>
</evidence>
<dbReference type="STRING" id="1802513.A3E46_00285"/>
<feature type="domain" description="Glycosyl transferase family 1" evidence="2">
    <location>
        <begin position="187"/>
        <end position="351"/>
    </location>
</feature>
<dbReference type="Proteomes" id="UP000178313">
    <property type="component" value="Unassembled WGS sequence"/>
</dbReference>